<dbReference type="PROSITE" id="PS51419">
    <property type="entry name" value="RAB"/>
    <property type="match status" value="1"/>
</dbReference>
<dbReference type="InterPro" id="IPR041833">
    <property type="entry name" value="Rab21"/>
</dbReference>
<dbReference type="PANTHER" id="PTHR47978">
    <property type="match status" value="1"/>
</dbReference>
<evidence type="ECO:0000256" key="8">
    <source>
        <dbReference type="ARBA" id="ARBA00023288"/>
    </source>
</evidence>
<dbReference type="SMART" id="SM00174">
    <property type="entry name" value="RHO"/>
    <property type="match status" value="1"/>
</dbReference>
<evidence type="ECO:0000256" key="7">
    <source>
        <dbReference type="ARBA" id="ARBA00023136"/>
    </source>
</evidence>
<dbReference type="GO" id="GO:0005525">
    <property type="term" value="F:GTP binding"/>
    <property type="evidence" value="ECO:0007669"/>
    <property type="project" value="UniProtKB-KW"/>
</dbReference>
<evidence type="ECO:0000313" key="11">
    <source>
        <dbReference type="EMBL" id="GMT14546.1"/>
    </source>
</evidence>
<dbReference type="SMART" id="SM00176">
    <property type="entry name" value="RAN"/>
    <property type="match status" value="1"/>
</dbReference>
<evidence type="ECO:0000256" key="3">
    <source>
        <dbReference type="ARBA" id="ARBA00022448"/>
    </source>
</evidence>
<dbReference type="SUPFAM" id="SSF52540">
    <property type="entry name" value="P-loop containing nucleoside triphosphate hydrolases"/>
    <property type="match status" value="1"/>
</dbReference>
<sequence>AAMDPTGAGTSNDEFKFKVVLLGEGAVGKSSLMLRYVQGQFNPRHISTIQASFLSKQLTVEGSDIDLSIWDTAGQEKYHALGPIYYRGSQGALLVYDVTDAKSFDKVKMWVKELRRALGEDVILFIVGNKVDLADSRTVDGEMARGFATEVGATYEETSAKENIGVENLFELMCSAMVTRARVGPSNRGTTNGGTRNGRRTIRIVDEPTTGRKCC</sequence>
<evidence type="ECO:0000256" key="5">
    <source>
        <dbReference type="ARBA" id="ARBA00022927"/>
    </source>
</evidence>
<dbReference type="SMART" id="SM00173">
    <property type="entry name" value="RAS"/>
    <property type="match status" value="1"/>
</dbReference>
<evidence type="ECO:0000256" key="9">
    <source>
        <dbReference type="ARBA" id="ARBA00023289"/>
    </source>
</evidence>
<evidence type="ECO:0000256" key="1">
    <source>
        <dbReference type="ARBA" id="ARBA00006270"/>
    </source>
</evidence>
<dbReference type="FunFam" id="3.40.50.300:FF:000550">
    <property type="entry name" value="ras-related protein Rab-21"/>
    <property type="match status" value="1"/>
</dbReference>
<keyword evidence="5" id="KW-0653">Protein transport</keyword>
<evidence type="ECO:0000313" key="12">
    <source>
        <dbReference type="Proteomes" id="UP001432322"/>
    </source>
</evidence>
<dbReference type="Proteomes" id="UP001432322">
    <property type="component" value="Unassembled WGS sequence"/>
</dbReference>
<keyword evidence="12" id="KW-1185">Reference proteome</keyword>
<gene>
    <name evidence="11" type="ORF">PFISCL1PPCAC_5843</name>
</gene>
<dbReference type="GO" id="GO:0003924">
    <property type="term" value="F:GTPase activity"/>
    <property type="evidence" value="ECO:0007669"/>
    <property type="project" value="InterPro"/>
</dbReference>
<keyword evidence="9" id="KW-0636">Prenylation</keyword>
<keyword evidence="6" id="KW-0342">GTP-binding</keyword>
<evidence type="ECO:0000256" key="10">
    <source>
        <dbReference type="ARBA" id="ARBA00037868"/>
    </source>
</evidence>
<keyword evidence="7" id="KW-0472">Membrane</keyword>
<dbReference type="GO" id="GO:0015031">
    <property type="term" value="P:protein transport"/>
    <property type="evidence" value="ECO:0007669"/>
    <property type="project" value="UniProtKB-KW"/>
</dbReference>
<dbReference type="InterPro" id="IPR005225">
    <property type="entry name" value="Small_GTP-bd"/>
</dbReference>
<dbReference type="InterPro" id="IPR027417">
    <property type="entry name" value="P-loop_NTPase"/>
</dbReference>
<dbReference type="Gene3D" id="3.40.50.300">
    <property type="entry name" value="P-loop containing nucleotide triphosphate hydrolases"/>
    <property type="match status" value="1"/>
</dbReference>
<evidence type="ECO:0000256" key="4">
    <source>
        <dbReference type="ARBA" id="ARBA00022741"/>
    </source>
</evidence>
<accession>A0AAV5V581</accession>
<keyword evidence="8" id="KW-0449">Lipoprotein</keyword>
<dbReference type="SMART" id="SM00175">
    <property type="entry name" value="RAB"/>
    <property type="match status" value="1"/>
</dbReference>
<name>A0AAV5V581_9BILA</name>
<dbReference type="EMBL" id="BTSY01000002">
    <property type="protein sequence ID" value="GMT14546.1"/>
    <property type="molecule type" value="Genomic_DNA"/>
</dbReference>
<dbReference type="PROSITE" id="PS51421">
    <property type="entry name" value="RAS"/>
    <property type="match status" value="1"/>
</dbReference>
<keyword evidence="3" id="KW-0813">Transport</keyword>
<evidence type="ECO:0000256" key="2">
    <source>
        <dbReference type="ARBA" id="ARBA00014900"/>
    </source>
</evidence>
<dbReference type="CDD" id="cd04123">
    <property type="entry name" value="Rab21"/>
    <property type="match status" value="1"/>
</dbReference>
<dbReference type="Pfam" id="PF00071">
    <property type="entry name" value="Ras"/>
    <property type="match status" value="1"/>
</dbReference>
<dbReference type="PRINTS" id="PR00449">
    <property type="entry name" value="RASTRNSFRMNG"/>
</dbReference>
<comment type="subcellular location">
    <subcellularLocation>
        <location evidence="10">Endomembrane system</location>
        <topology evidence="10">Lipid-anchor</topology>
    </subcellularLocation>
</comment>
<comment type="similarity">
    <text evidence="1">Belongs to the small GTPase superfamily. Rab family.</text>
</comment>
<dbReference type="GO" id="GO:0012505">
    <property type="term" value="C:endomembrane system"/>
    <property type="evidence" value="ECO:0007669"/>
    <property type="project" value="UniProtKB-SubCell"/>
</dbReference>
<proteinExistence type="inferred from homology"/>
<organism evidence="11 12">
    <name type="scientific">Pristionchus fissidentatus</name>
    <dbReference type="NCBI Taxonomy" id="1538716"/>
    <lineage>
        <taxon>Eukaryota</taxon>
        <taxon>Metazoa</taxon>
        <taxon>Ecdysozoa</taxon>
        <taxon>Nematoda</taxon>
        <taxon>Chromadorea</taxon>
        <taxon>Rhabditida</taxon>
        <taxon>Rhabditina</taxon>
        <taxon>Diplogasteromorpha</taxon>
        <taxon>Diplogasteroidea</taxon>
        <taxon>Neodiplogasteridae</taxon>
        <taxon>Pristionchus</taxon>
    </lineage>
</organism>
<reference evidence="11" key="1">
    <citation type="submission" date="2023-10" db="EMBL/GenBank/DDBJ databases">
        <title>Genome assembly of Pristionchus species.</title>
        <authorList>
            <person name="Yoshida K."/>
            <person name="Sommer R.J."/>
        </authorList>
    </citation>
    <scope>NUCLEOTIDE SEQUENCE</scope>
    <source>
        <strain evidence="11">RS5133</strain>
    </source>
</reference>
<protein>
    <recommendedName>
        <fullName evidence="2">Ras-related protein Rab-21</fullName>
    </recommendedName>
</protein>
<feature type="non-terminal residue" evidence="11">
    <location>
        <position position="1"/>
    </location>
</feature>
<evidence type="ECO:0000256" key="6">
    <source>
        <dbReference type="ARBA" id="ARBA00023134"/>
    </source>
</evidence>
<dbReference type="GO" id="GO:0032482">
    <property type="term" value="P:Rab protein signal transduction"/>
    <property type="evidence" value="ECO:0007669"/>
    <property type="project" value="InterPro"/>
</dbReference>
<dbReference type="InterPro" id="IPR001806">
    <property type="entry name" value="Small_GTPase"/>
</dbReference>
<dbReference type="PROSITE" id="PS51420">
    <property type="entry name" value="RHO"/>
    <property type="match status" value="1"/>
</dbReference>
<dbReference type="NCBIfam" id="TIGR00231">
    <property type="entry name" value="small_GTP"/>
    <property type="match status" value="1"/>
</dbReference>
<dbReference type="AlphaFoldDB" id="A0AAV5V581"/>
<comment type="caution">
    <text evidence="11">The sequence shown here is derived from an EMBL/GenBank/DDBJ whole genome shotgun (WGS) entry which is preliminary data.</text>
</comment>
<keyword evidence="4" id="KW-0547">Nucleotide-binding</keyword>